<comment type="caution">
    <text evidence="5">The sequence shown here is derived from an EMBL/GenBank/DDBJ whole genome shotgun (WGS) entry which is preliminary data.</text>
</comment>
<reference evidence="5 6" key="1">
    <citation type="journal article" date="2019" name="Int. J. Syst. Evol. Microbiol.">
        <title>The Global Catalogue of Microorganisms (GCM) 10K type strain sequencing project: providing services to taxonomists for standard genome sequencing and annotation.</title>
        <authorList>
            <consortium name="The Broad Institute Genomics Platform"/>
            <consortium name="The Broad Institute Genome Sequencing Center for Infectious Disease"/>
            <person name="Wu L."/>
            <person name="Ma J."/>
        </authorList>
    </citation>
    <scope>NUCLEOTIDE SEQUENCE [LARGE SCALE GENOMIC DNA]</scope>
    <source>
        <strain evidence="5 6">JCM 11136</strain>
    </source>
</reference>
<dbReference type="InterPro" id="IPR017853">
    <property type="entry name" value="GH"/>
</dbReference>
<evidence type="ECO:0000256" key="3">
    <source>
        <dbReference type="ARBA" id="ARBA00023295"/>
    </source>
</evidence>
<dbReference type="SUPFAM" id="SSF51445">
    <property type="entry name" value="(Trans)glycosidases"/>
    <property type="match status" value="1"/>
</dbReference>
<dbReference type="GO" id="GO:0016787">
    <property type="term" value="F:hydrolase activity"/>
    <property type="evidence" value="ECO:0007669"/>
    <property type="project" value="UniProtKB-KW"/>
</dbReference>
<name>A0ABN1Q543_9ACTN</name>
<dbReference type="RefSeq" id="WP_343952047.1">
    <property type="nucleotide sequence ID" value="NZ_BAAAHQ010000023.1"/>
</dbReference>
<gene>
    <name evidence="5" type="ORF">GCM10009560_46290</name>
</gene>
<dbReference type="Proteomes" id="UP001501578">
    <property type="component" value="Unassembled WGS sequence"/>
</dbReference>
<evidence type="ECO:0000256" key="1">
    <source>
        <dbReference type="ARBA" id="ARBA00005336"/>
    </source>
</evidence>
<evidence type="ECO:0000313" key="5">
    <source>
        <dbReference type="EMBL" id="GAA0937150.1"/>
    </source>
</evidence>
<keyword evidence="3" id="KW-0326">Glycosidase</keyword>
<evidence type="ECO:0000259" key="4">
    <source>
        <dbReference type="Pfam" id="PF00933"/>
    </source>
</evidence>
<proteinExistence type="inferred from homology"/>
<dbReference type="InterPro" id="IPR050226">
    <property type="entry name" value="NagZ_Beta-hexosaminidase"/>
</dbReference>
<organism evidence="5 6">
    <name type="scientific">Nonomuraea longicatena</name>
    <dbReference type="NCBI Taxonomy" id="83682"/>
    <lineage>
        <taxon>Bacteria</taxon>
        <taxon>Bacillati</taxon>
        <taxon>Actinomycetota</taxon>
        <taxon>Actinomycetes</taxon>
        <taxon>Streptosporangiales</taxon>
        <taxon>Streptosporangiaceae</taxon>
        <taxon>Nonomuraea</taxon>
    </lineage>
</organism>
<evidence type="ECO:0000256" key="2">
    <source>
        <dbReference type="ARBA" id="ARBA00022801"/>
    </source>
</evidence>
<comment type="similarity">
    <text evidence="1">Belongs to the glycosyl hydrolase 3 family.</text>
</comment>
<dbReference type="PANTHER" id="PTHR30480:SF16">
    <property type="entry name" value="GLYCOSIDE HYDROLASE FAMILY 3 DOMAIN PROTEIN"/>
    <property type="match status" value="1"/>
</dbReference>
<dbReference type="Gene3D" id="3.20.20.300">
    <property type="entry name" value="Glycoside hydrolase, family 3, N-terminal domain"/>
    <property type="match status" value="1"/>
</dbReference>
<keyword evidence="2 5" id="KW-0378">Hydrolase</keyword>
<sequence>MTELDRLVYSCMLPGVTGATVPAWVRRGIESGFPGVTIFPGPYLRDPAAISNLAAAVRELDPGALVSLDEEGGDVTRLEYAAGSSYPGPLALGVADDPALTGRVAAAMARDLLAHGVNYNLAPSVDVNSDPDNPIIGVRSFGATPQQVSAHGTAFIDAMQDAGVAVAAKHFPGHGDTTADPHQSLPVVTCSAQTLRERELAPFAAVAGAASVMVAHVVYTALDPERPATLSPVALRQVLRDELGYQGVALSTSVAIEAGNGPEQAVAAAVGTLAAGADLVLLGPAVDEDLYTRIHAAVADAVRRGELTLDAAAERVERLRRRYPAKPGSASAPDPVGLEAARRAVLGRGRYTLTEPATVAEVRAEANVVVGEAAWSLADALAARSSLRRAVRIDGPEATLGSVEGPLVIVVRDAYRTPWMREWTHKALAERPDAILVAVGMPDDAALTTGASVSAFGAGRVNLQAAAELLTGP</sequence>
<dbReference type="InterPro" id="IPR001764">
    <property type="entry name" value="Glyco_hydro_3_N"/>
</dbReference>
<dbReference type="InterPro" id="IPR036962">
    <property type="entry name" value="Glyco_hydro_3_N_sf"/>
</dbReference>
<dbReference type="PANTHER" id="PTHR30480">
    <property type="entry name" value="BETA-HEXOSAMINIDASE-RELATED"/>
    <property type="match status" value="1"/>
</dbReference>
<feature type="domain" description="Glycoside hydrolase family 3 N-terminal" evidence="4">
    <location>
        <begin position="46"/>
        <end position="319"/>
    </location>
</feature>
<protein>
    <submittedName>
        <fullName evidence="5">Glycoside hydrolase family 3 protein</fullName>
    </submittedName>
</protein>
<accession>A0ABN1Q543</accession>
<dbReference type="Pfam" id="PF00933">
    <property type="entry name" value="Glyco_hydro_3"/>
    <property type="match status" value="1"/>
</dbReference>
<evidence type="ECO:0000313" key="6">
    <source>
        <dbReference type="Proteomes" id="UP001501578"/>
    </source>
</evidence>
<dbReference type="EMBL" id="BAAAHQ010000023">
    <property type="protein sequence ID" value="GAA0937150.1"/>
    <property type="molecule type" value="Genomic_DNA"/>
</dbReference>
<keyword evidence="6" id="KW-1185">Reference proteome</keyword>